<dbReference type="Proteomes" id="UP001172684">
    <property type="component" value="Unassembled WGS sequence"/>
</dbReference>
<evidence type="ECO:0000313" key="1">
    <source>
        <dbReference type="EMBL" id="KAJ9664637.1"/>
    </source>
</evidence>
<proteinExistence type="predicted"/>
<keyword evidence="2" id="KW-1185">Reference proteome</keyword>
<gene>
    <name evidence="1" type="ORF">H2201_005151</name>
</gene>
<comment type="caution">
    <text evidence="1">The sequence shown here is derived from an EMBL/GenBank/DDBJ whole genome shotgun (WGS) entry which is preliminary data.</text>
</comment>
<evidence type="ECO:0000313" key="2">
    <source>
        <dbReference type="Proteomes" id="UP001172684"/>
    </source>
</evidence>
<accession>A0ABQ9NQS1</accession>
<name>A0ABQ9NQS1_9PEZI</name>
<sequence>MTTVTSHDPYNRAAMDLFEAQLLGTSSSNSNIKAYQASNGGPKSEDREVVRVREKRAPRALYICPGRREHSLI</sequence>
<reference evidence="1" key="1">
    <citation type="submission" date="2022-10" db="EMBL/GenBank/DDBJ databases">
        <title>Culturing micro-colonial fungi from biological soil crusts in the Mojave desert and describing Neophaeococcomyces mojavensis, and introducing the new genera and species Taxawa tesnikishii.</title>
        <authorList>
            <person name="Kurbessoian T."/>
            <person name="Stajich J.E."/>
        </authorList>
    </citation>
    <scope>NUCLEOTIDE SEQUENCE</scope>
    <source>
        <strain evidence="1">TK_1</strain>
    </source>
</reference>
<organism evidence="1 2">
    <name type="scientific">Coniosporium apollinis</name>
    <dbReference type="NCBI Taxonomy" id="61459"/>
    <lineage>
        <taxon>Eukaryota</taxon>
        <taxon>Fungi</taxon>
        <taxon>Dikarya</taxon>
        <taxon>Ascomycota</taxon>
        <taxon>Pezizomycotina</taxon>
        <taxon>Dothideomycetes</taxon>
        <taxon>Dothideomycetes incertae sedis</taxon>
        <taxon>Coniosporium</taxon>
    </lineage>
</organism>
<dbReference type="EMBL" id="JAPDRL010000036">
    <property type="protein sequence ID" value="KAJ9664637.1"/>
    <property type="molecule type" value="Genomic_DNA"/>
</dbReference>
<protein>
    <submittedName>
        <fullName evidence="1">Uncharacterized protein</fullName>
    </submittedName>
</protein>